<dbReference type="Pfam" id="PF04841">
    <property type="entry name" value="Vps16_N"/>
    <property type="match status" value="1"/>
</dbReference>
<evidence type="ECO:0000313" key="4">
    <source>
        <dbReference type="EMBL" id="GHP06841.1"/>
    </source>
</evidence>
<dbReference type="Proteomes" id="UP000660262">
    <property type="component" value="Unassembled WGS sequence"/>
</dbReference>
<protein>
    <submittedName>
        <fullName evidence="4">Vacuolar protein sorting-associated protein 16</fullName>
    </submittedName>
</protein>
<dbReference type="GO" id="GO:0042144">
    <property type="term" value="P:vacuole fusion, non-autophagic"/>
    <property type="evidence" value="ECO:0007669"/>
    <property type="project" value="TreeGrafter"/>
</dbReference>
<dbReference type="GO" id="GO:0005765">
    <property type="term" value="C:lysosomal membrane"/>
    <property type="evidence" value="ECO:0007669"/>
    <property type="project" value="TreeGrafter"/>
</dbReference>
<evidence type="ECO:0000256" key="1">
    <source>
        <dbReference type="ARBA" id="ARBA00009250"/>
    </source>
</evidence>
<dbReference type="PANTHER" id="PTHR12811">
    <property type="entry name" value="VACUOLAR PROTEIN SORTING VPS16"/>
    <property type="match status" value="1"/>
</dbReference>
<dbReference type="InterPro" id="IPR006925">
    <property type="entry name" value="Vps16_C"/>
</dbReference>
<evidence type="ECO:0000313" key="5">
    <source>
        <dbReference type="Proteomes" id="UP000660262"/>
    </source>
</evidence>
<sequence length="1013" mass="103347">MASDEIGDGTATSDSTATNPPAVLVAVHIDGRVSVRDPAGRVVAKLAFSFGETAKRERVVAACVYYNRGGLTSASRADPGAPVTGGVFAVTAQGTVLLVDDLHRPLPTRIGTIEIPAEWSGLIGGVDHDVSSTNPFGGIDETGSTSSENFTVLALAAVPPVQTSHGRAELHISVAPAGDAPDMPSRCMYLACDQRGGCVDQQLPERFGCIVRIAVSPGGNLLALANAEGSVHVATSDLRSYVSESDVSHAGPQPVPDLVLWCGSDAVALAWHGACGGGEEAPDVVLVGPAGDHVSINVGSSFGPRCYGIAGVTEVDGMRLLCGNEHVFVRRVPASLRKCLEPGSAAPGALLLDAVRQLDAPASGGGGAVAAAASLEAAAAASRAESGLASEGNGSDDDVLRGGAHIAPASAQCLEAAAASLDAALQRRLLRAATFGAAMCGRRPAASLDTSSVVEAARAAAAAASGTGVDAAAAAQAAAAAARDPCAALPRGAVCDACDAIWVLNAVRSGGGGSGAAAPRLCPTHAQLIAMGPDALCLLLCYLDMHAEAAAGCHVLRARRGTLRQVLVNWSRRVLETSQGEADEAVLQKLLGCLSASSLARVAQPFVGAAAACREHGRPALAASLLKLVPRCRDRVPLLLATGSSKAALDEALKFGDGLLVASCLAELRRKAERDVKLVEFFGLLASRPVARRILAASLRAAVELGGSMTASSAASASSSSPSSMDAFAEAESARELLNSLYLHAGDHAGAAEDAWKDGMLSSIAAKKAVSAASRKELATVSVRRFTNAKRLSLEAPSGGGGGVFPGDGETSPDHLLEQATASSTPLDAKDAGWRASMCEVQARLLTVQAEMEVNAVGLSVLDTIKLLFATGNAKQAAKLKSDFSVSDRAFSWTRLRGLASSGDWAGVEKFARENPRKPGGIGHDAFLEVCFEWNAPREALIPHIKRHPNGASRSAAFAKAGMLREAAEEAAKAKDVGALAKLRDVAPPHLRASMEGLLSTIEGLSGGGSSSS</sequence>
<dbReference type="GO" id="GO:0005768">
    <property type="term" value="C:endosome"/>
    <property type="evidence" value="ECO:0007669"/>
    <property type="project" value="TreeGrafter"/>
</dbReference>
<accession>A0A830HMS6</accession>
<feature type="domain" description="Vps16 N-terminal" evidence="3">
    <location>
        <begin position="210"/>
        <end position="439"/>
    </location>
</feature>
<dbReference type="AlphaFoldDB" id="A0A830HMS6"/>
<dbReference type="OrthoDB" id="1792at2759"/>
<dbReference type="EMBL" id="BNJQ01000014">
    <property type="protein sequence ID" value="GHP06841.1"/>
    <property type="molecule type" value="Genomic_DNA"/>
</dbReference>
<feature type="domain" description="Vps16 C-terminal" evidence="2">
    <location>
        <begin position="609"/>
        <end position="694"/>
    </location>
</feature>
<dbReference type="Pfam" id="PF04840">
    <property type="entry name" value="Vps16_C"/>
    <property type="match status" value="2"/>
</dbReference>
<dbReference type="GO" id="GO:0006886">
    <property type="term" value="P:intracellular protein transport"/>
    <property type="evidence" value="ECO:0007669"/>
    <property type="project" value="InterPro"/>
</dbReference>
<dbReference type="Gene3D" id="1.10.150.780">
    <property type="entry name" value="Vps16, C-terminal region"/>
    <property type="match status" value="1"/>
</dbReference>
<dbReference type="InterPro" id="IPR006926">
    <property type="entry name" value="Vps16_N"/>
</dbReference>
<reference evidence="4" key="1">
    <citation type="submission" date="2020-10" db="EMBL/GenBank/DDBJ databases">
        <title>Unveiling of a novel bifunctional photoreceptor, Dualchrome1, isolated from a cosmopolitan green alga.</title>
        <authorList>
            <person name="Suzuki S."/>
            <person name="Kawachi M."/>
        </authorList>
    </citation>
    <scope>NUCLEOTIDE SEQUENCE</scope>
    <source>
        <strain evidence="4">NIES 2893</strain>
    </source>
</reference>
<name>A0A830HMS6_9CHLO</name>
<keyword evidence="5" id="KW-1185">Reference proteome</keyword>
<feature type="domain" description="Vps16 C-terminal" evidence="2">
    <location>
        <begin position="829"/>
        <end position="987"/>
    </location>
</feature>
<comment type="similarity">
    <text evidence="1">Belongs to the VPS16 family.</text>
</comment>
<dbReference type="InterPro" id="IPR038132">
    <property type="entry name" value="Vps16_C_sf"/>
</dbReference>
<evidence type="ECO:0000259" key="2">
    <source>
        <dbReference type="Pfam" id="PF04840"/>
    </source>
</evidence>
<evidence type="ECO:0000259" key="3">
    <source>
        <dbReference type="Pfam" id="PF04841"/>
    </source>
</evidence>
<dbReference type="InterPro" id="IPR016534">
    <property type="entry name" value="VPS16"/>
</dbReference>
<proteinExistence type="inferred from homology"/>
<comment type="caution">
    <text evidence="4">The sequence shown here is derived from an EMBL/GenBank/DDBJ whole genome shotgun (WGS) entry which is preliminary data.</text>
</comment>
<organism evidence="4 5">
    <name type="scientific">Pycnococcus provasolii</name>
    <dbReference type="NCBI Taxonomy" id="41880"/>
    <lineage>
        <taxon>Eukaryota</taxon>
        <taxon>Viridiplantae</taxon>
        <taxon>Chlorophyta</taxon>
        <taxon>Pseudoscourfieldiophyceae</taxon>
        <taxon>Pseudoscourfieldiales</taxon>
        <taxon>Pycnococcaceae</taxon>
        <taxon>Pycnococcus</taxon>
    </lineage>
</organism>
<dbReference type="PANTHER" id="PTHR12811:SF0">
    <property type="entry name" value="VACUOLAR PROTEIN SORTING-ASSOCIATED PROTEIN 16 HOMOLOG"/>
    <property type="match status" value="1"/>
</dbReference>
<gene>
    <name evidence="4" type="ORF">PPROV_000558500</name>
</gene>
<dbReference type="GO" id="GO:0016197">
    <property type="term" value="P:endosomal transport"/>
    <property type="evidence" value="ECO:0007669"/>
    <property type="project" value="TreeGrafter"/>
</dbReference>
<dbReference type="GO" id="GO:0030897">
    <property type="term" value="C:HOPS complex"/>
    <property type="evidence" value="ECO:0007669"/>
    <property type="project" value="TreeGrafter"/>
</dbReference>
<dbReference type="GO" id="GO:0003779">
    <property type="term" value="F:actin binding"/>
    <property type="evidence" value="ECO:0007669"/>
    <property type="project" value="TreeGrafter"/>
</dbReference>